<proteinExistence type="predicted"/>
<organism evidence="1 2">
    <name type="scientific">Oedothorax gibbosus</name>
    <dbReference type="NCBI Taxonomy" id="931172"/>
    <lineage>
        <taxon>Eukaryota</taxon>
        <taxon>Metazoa</taxon>
        <taxon>Ecdysozoa</taxon>
        <taxon>Arthropoda</taxon>
        <taxon>Chelicerata</taxon>
        <taxon>Arachnida</taxon>
        <taxon>Araneae</taxon>
        <taxon>Araneomorphae</taxon>
        <taxon>Entelegynae</taxon>
        <taxon>Araneoidea</taxon>
        <taxon>Linyphiidae</taxon>
        <taxon>Erigoninae</taxon>
        <taxon>Oedothorax</taxon>
    </lineage>
</organism>
<comment type="caution">
    <text evidence="1">The sequence shown here is derived from an EMBL/GenBank/DDBJ whole genome shotgun (WGS) entry which is preliminary data.</text>
</comment>
<gene>
    <name evidence="1" type="ORF">JTE90_010725</name>
</gene>
<accession>A0AAV6UPD5</accession>
<keyword evidence="2" id="KW-1185">Reference proteome</keyword>
<dbReference type="EMBL" id="JAFNEN010000320">
    <property type="protein sequence ID" value="KAG8185942.1"/>
    <property type="molecule type" value="Genomic_DNA"/>
</dbReference>
<name>A0AAV6UPD5_9ARAC</name>
<protein>
    <submittedName>
        <fullName evidence="1">Uncharacterized protein</fullName>
    </submittedName>
</protein>
<evidence type="ECO:0000313" key="1">
    <source>
        <dbReference type="EMBL" id="KAG8185942.1"/>
    </source>
</evidence>
<dbReference type="Proteomes" id="UP000827092">
    <property type="component" value="Unassembled WGS sequence"/>
</dbReference>
<dbReference type="AlphaFoldDB" id="A0AAV6UPD5"/>
<reference evidence="1 2" key="1">
    <citation type="journal article" date="2022" name="Nat. Ecol. Evol.">
        <title>A masculinizing supergene underlies an exaggerated male reproductive morph in a spider.</title>
        <authorList>
            <person name="Hendrickx F."/>
            <person name="De Corte Z."/>
            <person name="Sonet G."/>
            <person name="Van Belleghem S.M."/>
            <person name="Kostlbacher S."/>
            <person name="Vangestel C."/>
        </authorList>
    </citation>
    <scope>NUCLEOTIDE SEQUENCE [LARGE SCALE GENOMIC DNA]</scope>
    <source>
        <strain evidence="1">W744_W776</strain>
    </source>
</reference>
<sequence length="187" mass="20842">MFLAFTLRYFYKHILFPKHAIKRQACPLPTHLTVLSAKLLGGQTPSIGVSSRHGLQAPSHWWIMARWGRDYKWALSWKHCQSTGRVPISGAARFTLLGIEGHLEKIIDIDYPVQKALGIECVSKNISAYVAVYMRLKCYIPWREISSPSIATLSRDSVCLIIASSDIVCGAIEFLASSPVQTPASNK</sequence>
<evidence type="ECO:0000313" key="2">
    <source>
        <dbReference type="Proteomes" id="UP000827092"/>
    </source>
</evidence>